<dbReference type="EMBL" id="KN835494">
    <property type="protein sequence ID" value="KIK36855.1"/>
    <property type="molecule type" value="Genomic_DNA"/>
</dbReference>
<feature type="domain" description="Rhodopsin" evidence="8">
    <location>
        <begin position="29"/>
        <end position="243"/>
    </location>
</feature>
<dbReference type="Pfam" id="PF20684">
    <property type="entry name" value="Fung_rhodopsin"/>
    <property type="match status" value="1"/>
</dbReference>
<feature type="compositionally biased region" description="Polar residues" evidence="6">
    <location>
        <begin position="306"/>
        <end position="319"/>
    </location>
</feature>
<dbReference type="Proteomes" id="UP000054485">
    <property type="component" value="Unassembled WGS sequence"/>
</dbReference>
<protein>
    <recommendedName>
        <fullName evidence="8">Rhodopsin domain-containing protein</fullName>
    </recommendedName>
</protein>
<feature type="transmembrane region" description="Helical" evidence="7">
    <location>
        <begin position="13"/>
        <end position="32"/>
    </location>
</feature>
<evidence type="ECO:0000313" key="10">
    <source>
        <dbReference type="Proteomes" id="UP000054485"/>
    </source>
</evidence>
<reference evidence="10" key="2">
    <citation type="submission" date="2015-01" db="EMBL/GenBank/DDBJ databases">
        <title>Evolutionary Origins and Diversification of the Mycorrhizal Mutualists.</title>
        <authorList>
            <consortium name="DOE Joint Genome Institute"/>
            <consortium name="Mycorrhizal Genomics Consortium"/>
            <person name="Kohler A."/>
            <person name="Kuo A."/>
            <person name="Nagy L.G."/>
            <person name="Floudas D."/>
            <person name="Copeland A."/>
            <person name="Barry K.W."/>
            <person name="Cichocki N."/>
            <person name="Veneault-Fourrey C."/>
            <person name="LaButti K."/>
            <person name="Lindquist E.A."/>
            <person name="Lipzen A."/>
            <person name="Lundell T."/>
            <person name="Morin E."/>
            <person name="Murat C."/>
            <person name="Riley R."/>
            <person name="Ohm R."/>
            <person name="Sun H."/>
            <person name="Tunlid A."/>
            <person name="Henrissat B."/>
            <person name="Grigoriev I.V."/>
            <person name="Hibbett D.S."/>
            <person name="Martin F."/>
        </authorList>
    </citation>
    <scope>NUCLEOTIDE SEQUENCE [LARGE SCALE GENOMIC DNA]</scope>
    <source>
        <strain evidence="10">UH-Slu-Lm8-n1</strain>
    </source>
</reference>
<organism evidence="9 10">
    <name type="scientific">Suillus luteus UH-Slu-Lm8-n1</name>
    <dbReference type="NCBI Taxonomy" id="930992"/>
    <lineage>
        <taxon>Eukaryota</taxon>
        <taxon>Fungi</taxon>
        <taxon>Dikarya</taxon>
        <taxon>Basidiomycota</taxon>
        <taxon>Agaricomycotina</taxon>
        <taxon>Agaricomycetes</taxon>
        <taxon>Agaricomycetidae</taxon>
        <taxon>Boletales</taxon>
        <taxon>Suillineae</taxon>
        <taxon>Suillaceae</taxon>
        <taxon>Suillus</taxon>
    </lineage>
</organism>
<feature type="transmembrane region" description="Helical" evidence="7">
    <location>
        <begin position="192"/>
        <end position="212"/>
    </location>
</feature>
<dbReference type="PANTHER" id="PTHR33048:SF47">
    <property type="entry name" value="INTEGRAL MEMBRANE PROTEIN-RELATED"/>
    <property type="match status" value="1"/>
</dbReference>
<dbReference type="InterPro" id="IPR052337">
    <property type="entry name" value="SAT4-like"/>
</dbReference>
<comment type="subcellular location">
    <subcellularLocation>
        <location evidence="1">Membrane</location>
        <topology evidence="1">Multi-pass membrane protein</topology>
    </subcellularLocation>
</comment>
<evidence type="ECO:0000256" key="2">
    <source>
        <dbReference type="ARBA" id="ARBA00022692"/>
    </source>
</evidence>
<evidence type="ECO:0000313" key="9">
    <source>
        <dbReference type="EMBL" id="KIK36855.1"/>
    </source>
</evidence>
<keyword evidence="3 7" id="KW-1133">Transmembrane helix</keyword>
<feature type="transmembrane region" description="Helical" evidence="7">
    <location>
        <begin position="113"/>
        <end position="134"/>
    </location>
</feature>
<keyword evidence="10" id="KW-1185">Reference proteome</keyword>
<dbReference type="STRING" id="930992.A0A0C9ZHH2"/>
<feature type="transmembrane region" description="Helical" evidence="7">
    <location>
        <begin position="44"/>
        <end position="64"/>
    </location>
</feature>
<evidence type="ECO:0000256" key="5">
    <source>
        <dbReference type="ARBA" id="ARBA00038359"/>
    </source>
</evidence>
<sequence length="329" mass="36507">MSSSGPTIAQTEVVNIVLPLVAITVTTFRLFCRARQGRLWIDDLWATFAMIFILALLIVDWLYLQDYNKIPQSAMVALYYMVCQFFYAVVWCSRISILMTVVRLTVPGTLRRVLTFTTMIFVLAWAVLFAQVWWTCESEPGWKTQPRPQCDLGRNVAIAQIITDVFGDSILILAPFRLIYKVRLTKAQKIRILTIFSTSAITTVVSLAHAYYVLSNGGLKEAVAAMVESSVSLIVANLSVVVAFLLSMSAEDDSSSPAPWKLSPIVTFGSQPRRRHFNDPLATTMIGVETTTIKFADIPETTGLKSGNTDEISLNNMEGKQSGGELWGA</sequence>
<dbReference type="OrthoDB" id="444631at2759"/>
<dbReference type="AlphaFoldDB" id="A0A0C9ZHH2"/>
<dbReference type="InParanoid" id="A0A0C9ZHH2"/>
<evidence type="ECO:0000256" key="6">
    <source>
        <dbReference type="SAM" id="MobiDB-lite"/>
    </source>
</evidence>
<feature type="region of interest" description="Disordered" evidence="6">
    <location>
        <begin position="306"/>
        <end position="329"/>
    </location>
</feature>
<evidence type="ECO:0000259" key="8">
    <source>
        <dbReference type="Pfam" id="PF20684"/>
    </source>
</evidence>
<evidence type="ECO:0000256" key="7">
    <source>
        <dbReference type="SAM" id="Phobius"/>
    </source>
</evidence>
<dbReference type="InterPro" id="IPR049326">
    <property type="entry name" value="Rhodopsin_dom_fungi"/>
</dbReference>
<accession>A0A0C9ZHH2</accession>
<keyword evidence="4 7" id="KW-0472">Membrane</keyword>
<keyword evidence="2 7" id="KW-0812">Transmembrane</keyword>
<dbReference type="HOGENOM" id="CLU_052841_1_1_1"/>
<reference evidence="9 10" key="1">
    <citation type="submission" date="2014-04" db="EMBL/GenBank/DDBJ databases">
        <authorList>
            <consortium name="DOE Joint Genome Institute"/>
            <person name="Kuo A."/>
            <person name="Ruytinx J."/>
            <person name="Rineau F."/>
            <person name="Colpaert J."/>
            <person name="Kohler A."/>
            <person name="Nagy L.G."/>
            <person name="Floudas D."/>
            <person name="Copeland A."/>
            <person name="Barry K.W."/>
            <person name="Cichocki N."/>
            <person name="Veneault-Fourrey C."/>
            <person name="LaButti K."/>
            <person name="Lindquist E.A."/>
            <person name="Lipzen A."/>
            <person name="Lundell T."/>
            <person name="Morin E."/>
            <person name="Murat C."/>
            <person name="Sun H."/>
            <person name="Tunlid A."/>
            <person name="Henrissat B."/>
            <person name="Grigoriev I.V."/>
            <person name="Hibbett D.S."/>
            <person name="Martin F."/>
            <person name="Nordberg H.P."/>
            <person name="Cantor M.N."/>
            <person name="Hua S.X."/>
        </authorList>
    </citation>
    <scope>NUCLEOTIDE SEQUENCE [LARGE SCALE GENOMIC DNA]</scope>
    <source>
        <strain evidence="9 10">UH-Slu-Lm8-n1</strain>
    </source>
</reference>
<evidence type="ECO:0000256" key="3">
    <source>
        <dbReference type="ARBA" id="ARBA00022989"/>
    </source>
</evidence>
<feature type="transmembrane region" description="Helical" evidence="7">
    <location>
        <begin position="157"/>
        <end position="180"/>
    </location>
</feature>
<evidence type="ECO:0000256" key="1">
    <source>
        <dbReference type="ARBA" id="ARBA00004141"/>
    </source>
</evidence>
<evidence type="ECO:0000256" key="4">
    <source>
        <dbReference type="ARBA" id="ARBA00023136"/>
    </source>
</evidence>
<proteinExistence type="inferred from homology"/>
<dbReference type="PANTHER" id="PTHR33048">
    <property type="entry name" value="PTH11-LIKE INTEGRAL MEMBRANE PROTEIN (AFU_ORTHOLOGUE AFUA_5G11245)"/>
    <property type="match status" value="1"/>
</dbReference>
<feature type="transmembrane region" description="Helical" evidence="7">
    <location>
        <begin position="76"/>
        <end position="101"/>
    </location>
</feature>
<dbReference type="GO" id="GO:0016020">
    <property type="term" value="C:membrane"/>
    <property type="evidence" value="ECO:0007669"/>
    <property type="project" value="UniProtKB-SubCell"/>
</dbReference>
<gene>
    <name evidence="9" type="ORF">CY34DRAFT_810932</name>
</gene>
<name>A0A0C9ZHH2_9AGAM</name>
<comment type="similarity">
    <text evidence="5">Belongs to the SAT4 family.</text>
</comment>
<feature type="transmembrane region" description="Helical" evidence="7">
    <location>
        <begin position="224"/>
        <end position="246"/>
    </location>
</feature>